<organism evidence="2">
    <name type="scientific">uncultured Pleomorphomonas sp</name>
    <dbReference type="NCBI Taxonomy" id="442121"/>
    <lineage>
        <taxon>Bacteria</taxon>
        <taxon>Pseudomonadati</taxon>
        <taxon>Pseudomonadota</taxon>
        <taxon>Alphaproteobacteria</taxon>
        <taxon>Hyphomicrobiales</taxon>
        <taxon>Pleomorphomonadaceae</taxon>
        <taxon>Pleomorphomonas</taxon>
        <taxon>environmental samples</taxon>
    </lineage>
</organism>
<dbReference type="AlphaFoldDB" id="A0A212LR83"/>
<reference evidence="2" key="1">
    <citation type="submission" date="2016-08" db="EMBL/GenBank/DDBJ databases">
        <authorList>
            <person name="Seilhamer J.J."/>
        </authorList>
    </citation>
    <scope>NUCLEOTIDE SEQUENCE</scope>
    <source>
        <strain evidence="2">86</strain>
    </source>
</reference>
<gene>
    <name evidence="2" type="ORF">KL86PLE_90761</name>
</gene>
<evidence type="ECO:0000313" key="2">
    <source>
        <dbReference type="EMBL" id="SCM80022.1"/>
    </source>
</evidence>
<keyword evidence="1" id="KW-0812">Transmembrane</keyword>
<protein>
    <submittedName>
        <fullName evidence="2">Uncharacterized protein</fullName>
    </submittedName>
</protein>
<dbReference type="RefSeq" id="WP_288198866.1">
    <property type="nucleotide sequence ID" value="NZ_LT608334.1"/>
</dbReference>
<dbReference type="EMBL" id="FMJD01000013">
    <property type="protein sequence ID" value="SCM80022.1"/>
    <property type="molecule type" value="Genomic_DNA"/>
</dbReference>
<sequence length="92" mass="10460">MTPPLDRVDFIERDVISHAKSIGALTDRMSDYETEAAKREVRDEYLEKRLTGIEGRLDSINRLGWWVLTAFGTSAIALVTNFIFRGGFFHAP</sequence>
<name>A0A212LR83_9HYPH</name>
<proteinExistence type="predicted"/>
<keyword evidence="1" id="KW-0472">Membrane</keyword>
<feature type="transmembrane region" description="Helical" evidence="1">
    <location>
        <begin position="63"/>
        <end position="84"/>
    </location>
</feature>
<accession>A0A212LR83</accession>
<evidence type="ECO:0000256" key="1">
    <source>
        <dbReference type="SAM" id="Phobius"/>
    </source>
</evidence>
<keyword evidence="1" id="KW-1133">Transmembrane helix</keyword>